<dbReference type="Pfam" id="PF07173">
    <property type="entry name" value="GRDP-like"/>
    <property type="match status" value="1"/>
</dbReference>
<keyword evidence="2" id="KW-1185">Reference proteome</keyword>
<dbReference type="STRING" id="39966.A0A369J6K5"/>
<evidence type="ECO:0000313" key="2">
    <source>
        <dbReference type="Proteomes" id="UP000076154"/>
    </source>
</evidence>
<dbReference type="AlphaFoldDB" id="A0A369J6K5"/>
<comment type="caution">
    <text evidence="1">The sequence shown here is derived from an EMBL/GenBank/DDBJ whole genome shotgun (WGS) entry which is preliminary data.</text>
</comment>
<accession>A0A369J6K5</accession>
<protein>
    <submittedName>
        <fullName evidence="1">Uncharacterized protein</fullName>
    </submittedName>
</protein>
<gene>
    <name evidence="1" type="ORF">Hypma_002059</name>
</gene>
<dbReference type="PANTHER" id="PTHR34365">
    <property type="entry name" value="ENOLASE (DUF1399)"/>
    <property type="match status" value="1"/>
</dbReference>
<dbReference type="InParanoid" id="A0A369J6K5"/>
<evidence type="ECO:0000313" key="1">
    <source>
        <dbReference type="EMBL" id="RDB17022.1"/>
    </source>
</evidence>
<proteinExistence type="predicted"/>
<dbReference type="OrthoDB" id="2684236at2759"/>
<organism evidence="1 2">
    <name type="scientific">Hypsizygus marmoreus</name>
    <name type="common">White beech mushroom</name>
    <name type="synonym">Agaricus marmoreus</name>
    <dbReference type="NCBI Taxonomy" id="39966"/>
    <lineage>
        <taxon>Eukaryota</taxon>
        <taxon>Fungi</taxon>
        <taxon>Dikarya</taxon>
        <taxon>Basidiomycota</taxon>
        <taxon>Agaricomycotina</taxon>
        <taxon>Agaricomycetes</taxon>
        <taxon>Agaricomycetidae</taxon>
        <taxon>Agaricales</taxon>
        <taxon>Tricholomatineae</taxon>
        <taxon>Lyophyllaceae</taxon>
        <taxon>Hypsizygus</taxon>
    </lineage>
</organism>
<dbReference type="PANTHER" id="PTHR34365:SF7">
    <property type="entry name" value="GLYCINE-RICH DOMAIN-CONTAINING PROTEIN 1"/>
    <property type="match status" value="1"/>
</dbReference>
<name>A0A369J6K5_HYPMA</name>
<reference evidence="1" key="1">
    <citation type="submission" date="2018-04" db="EMBL/GenBank/DDBJ databases">
        <title>Whole genome sequencing of Hypsizygus marmoreus.</title>
        <authorList>
            <person name="Choi I.-G."/>
            <person name="Min B."/>
            <person name="Kim J.-G."/>
            <person name="Kim S."/>
            <person name="Oh Y.-L."/>
            <person name="Kong W.-S."/>
            <person name="Park H."/>
            <person name="Jeong J."/>
            <person name="Song E.-S."/>
        </authorList>
    </citation>
    <scope>NUCLEOTIDE SEQUENCE [LARGE SCALE GENOMIC DNA]</scope>
    <source>
        <strain evidence="1">51987-8</strain>
    </source>
</reference>
<dbReference type="Proteomes" id="UP000076154">
    <property type="component" value="Unassembled WGS sequence"/>
</dbReference>
<sequence length="490" mass="54539">MLSVLNPLQQLRPSSKPLKTVSLARGAQGSQAIIAKLDKPLVSTEYINAHLELLPVFHKVHHAIQPGGVTINPTTNMPIVSEAQALFTARAQHRFDLWISRILRRPGRDPSSPFEEAELPPVDVLMFLHAYMLSPWNYYEDSKRVYPELEAMGSFPFGFARALVDVATLELVPTPAQIAMWESQTSTTFAIPLQTLPAETVLLCCPKCDSEVRLPWVNEAGTGYGQRLFKATCSQCNLNIDRDALSLSKLLRDISSPRIMAHTLLSRSGVADLASAQEFSLAIKEELGLPRSSDGDQFNWKVSVVESILTRDVKSDGVKKKLLHILKAYHHPSESSLDLGQAFLRQARFISEMDRIQWSGSKASFPGKEAALEDAVERYHKFVALDPVAMVACLDIDLAFHTHQLLGPTFAQDSINILGRLLDHDDSVERHVIIDDLTRTSEVWEEAYASAYVPRFPPLLQANKPCTNSCSMVGSTPGEYEEISLKKKRN</sequence>
<dbReference type="EMBL" id="LUEZ02000120">
    <property type="protein sequence ID" value="RDB17022.1"/>
    <property type="molecule type" value="Genomic_DNA"/>
</dbReference>
<dbReference type="InterPro" id="IPR009836">
    <property type="entry name" value="GRDP-like"/>
</dbReference>